<dbReference type="Proteomes" id="UP001249076">
    <property type="component" value="Unassembled WGS sequence"/>
</dbReference>
<comment type="caution">
    <text evidence="2">The sequence shown here is derived from an EMBL/GenBank/DDBJ whole genome shotgun (WGS) entry which is preliminary data.</text>
</comment>
<evidence type="ECO:0000313" key="3">
    <source>
        <dbReference type="EMBL" id="MDR6837344.1"/>
    </source>
</evidence>
<dbReference type="EMBL" id="JAVDTS010000003">
    <property type="protein sequence ID" value="MDR6837344.1"/>
    <property type="molecule type" value="Genomic_DNA"/>
</dbReference>
<gene>
    <name evidence="2" type="ORF">J2W88_003933</name>
    <name evidence="3" type="ORF">J2W93_002182</name>
</gene>
<sequence>MTRQDLVFKTKLTYMNVHKALVHLMETGHVVSISIGGVMHYMPNQEKELPGETTVQRAIRKRPELHSIWMN</sequence>
<reference evidence="2 4" key="1">
    <citation type="submission" date="2023-07" db="EMBL/GenBank/DDBJ databases">
        <title>Sorghum-associated microbial communities from plants grown in Nebraska, USA.</title>
        <authorList>
            <person name="Schachtman D."/>
        </authorList>
    </citation>
    <scope>NUCLEOTIDE SEQUENCE</scope>
    <source>
        <strain evidence="3 4">BE105</strain>
        <strain evidence="2">BE69</strain>
    </source>
</reference>
<dbReference type="RefSeq" id="WP_310048130.1">
    <property type="nucleotide sequence ID" value="NZ_JAVDTL010000006.1"/>
</dbReference>
<keyword evidence="4" id="KW-1185">Reference proteome</keyword>
<keyword evidence="1" id="KW-0472">Membrane</keyword>
<accession>A0AAJ2F3B3</accession>
<dbReference type="EMBL" id="JAVDTL010000006">
    <property type="protein sequence ID" value="MDR6768629.1"/>
    <property type="molecule type" value="Genomic_DNA"/>
</dbReference>
<dbReference type="AlphaFoldDB" id="A0AAJ2F3B3"/>
<keyword evidence="1" id="KW-1133">Transmembrane helix</keyword>
<evidence type="ECO:0000313" key="2">
    <source>
        <dbReference type="EMBL" id="MDR6768629.1"/>
    </source>
</evidence>
<evidence type="ECO:0000313" key="5">
    <source>
        <dbReference type="Proteomes" id="UP001253458"/>
    </source>
</evidence>
<evidence type="ECO:0000256" key="1">
    <source>
        <dbReference type="SAM" id="Phobius"/>
    </source>
</evidence>
<organism evidence="2 5">
    <name type="scientific">Acidovorax delafieldii</name>
    <name type="common">Pseudomonas delafieldii</name>
    <dbReference type="NCBI Taxonomy" id="47920"/>
    <lineage>
        <taxon>Bacteria</taxon>
        <taxon>Pseudomonadati</taxon>
        <taxon>Pseudomonadota</taxon>
        <taxon>Betaproteobacteria</taxon>
        <taxon>Burkholderiales</taxon>
        <taxon>Comamonadaceae</taxon>
        <taxon>Acidovorax</taxon>
    </lineage>
</organism>
<feature type="transmembrane region" description="Helical" evidence="1">
    <location>
        <begin position="21"/>
        <end position="42"/>
    </location>
</feature>
<keyword evidence="1" id="KW-0812">Transmembrane</keyword>
<protein>
    <submittedName>
        <fullName evidence="2">Uncharacterized protein</fullName>
    </submittedName>
</protein>
<name>A0AAJ2F3B3_ACIDE</name>
<evidence type="ECO:0000313" key="4">
    <source>
        <dbReference type="Proteomes" id="UP001249076"/>
    </source>
</evidence>
<proteinExistence type="predicted"/>
<dbReference type="Proteomes" id="UP001253458">
    <property type="component" value="Unassembled WGS sequence"/>
</dbReference>